<dbReference type="Pfam" id="PF01344">
    <property type="entry name" value="Kelch_1"/>
    <property type="match status" value="1"/>
</dbReference>
<comment type="caution">
    <text evidence="6">The sequence shown here is derived from an EMBL/GenBank/DDBJ whole genome shotgun (WGS) entry which is preliminary data.</text>
</comment>
<dbReference type="InterPro" id="IPR017096">
    <property type="entry name" value="BTB-kelch_protein"/>
</dbReference>
<reference evidence="6 7" key="1">
    <citation type="submission" date="2024-03" db="EMBL/GenBank/DDBJ databases">
        <title>The genome assembly and annotation of the cricket Gryllus longicercus Weissman &amp; Gray.</title>
        <authorList>
            <person name="Szrajer S."/>
            <person name="Gray D."/>
            <person name="Ylla G."/>
        </authorList>
    </citation>
    <scope>NUCLEOTIDE SEQUENCE [LARGE SCALE GENOMIC DNA]</scope>
    <source>
        <strain evidence="6">DAG 2021-001</strain>
        <tissue evidence="6">Whole body minus gut</tissue>
    </source>
</reference>
<dbReference type="Pfam" id="PF00651">
    <property type="entry name" value="BTB"/>
    <property type="match status" value="1"/>
</dbReference>
<dbReference type="PANTHER" id="PTHR45632">
    <property type="entry name" value="LD33804P"/>
    <property type="match status" value="1"/>
</dbReference>
<dbReference type="InterPro" id="IPR006652">
    <property type="entry name" value="Kelch_1"/>
</dbReference>
<keyword evidence="2" id="KW-0880">Kelch repeat</keyword>
<dbReference type="SUPFAM" id="SSF54695">
    <property type="entry name" value="POZ domain"/>
    <property type="match status" value="1"/>
</dbReference>
<dbReference type="InterPro" id="IPR000210">
    <property type="entry name" value="BTB/POZ_dom"/>
</dbReference>
<dbReference type="Proteomes" id="UP001378592">
    <property type="component" value="Unassembled WGS sequence"/>
</dbReference>
<evidence type="ECO:0000259" key="5">
    <source>
        <dbReference type="PROSITE" id="PS50097"/>
    </source>
</evidence>
<dbReference type="InterPro" id="IPR011333">
    <property type="entry name" value="SKP1/BTB/POZ_sf"/>
</dbReference>
<protein>
    <recommendedName>
        <fullName evidence="1">Kelch-like protein diablo</fullName>
    </recommendedName>
</protein>
<organism evidence="6 7">
    <name type="scientific">Gryllus longicercus</name>
    <dbReference type="NCBI Taxonomy" id="2509291"/>
    <lineage>
        <taxon>Eukaryota</taxon>
        <taxon>Metazoa</taxon>
        <taxon>Ecdysozoa</taxon>
        <taxon>Arthropoda</taxon>
        <taxon>Hexapoda</taxon>
        <taxon>Insecta</taxon>
        <taxon>Pterygota</taxon>
        <taxon>Neoptera</taxon>
        <taxon>Polyneoptera</taxon>
        <taxon>Orthoptera</taxon>
        <taxon>Ensifera</taxon>
        <taxon>Gryllidea</taxon>
        <taxon>Grylloidea</taxon>
        <taxon>Gryllidae</taxon>
        <taxon>Gryllinae</taxon>
        <taxon>Gryllus</taxon>
    </lineage>
</organism>
<evidence type="ECO:0000256" key="3">
    <source>
        <dbReference type="ARBA" id="ARBA00022737"/>
    </source>
</evidence>
<evidence type="ECO:0000256" key="2">
    <source>
        <dbReference type="ARBA" id="ARBA00022441"/>
    </source>
</evidence>
<dbReference type="PIRSF" id="PIRSF037037">
    <property type="entry name" value="Kelch-like_protein_gigaxonin"/>
    <property type="match status" value="1"/>
</dbReference>
<feature type="domain" description="BTB" evidence="5">
    <location>
        <begin position="42"/>
        <end position="109"/>
    </location>
</feature>
<dbReference type="PANTHER" id="PTHR45632:SF3">
    <property type="entry name" value="KELCH-LIKE PROTEIN 32"/>
    <property type="match status" value="1"/>
</dbReference>
<proteinExistence type="predicted"/>
<dbReference type="GO" id="GO:0003779">
    <property type="term" value="F:actin binding"/>
    <property type="evidence" value="ECO:0007669"/>
    <property type="project" value="UniProtKB-KW"/>
</dbReference>
<comment type="function">
    <text evidence="4">Probable substrate-specific adapter of an E3 ubiquitin-protein ligase complex which mediates the ubiquitination and subsequent proteasomal degradation of target proteins. May have a role in synapse differentiation and growth.</text>
</comment>
<dbReference type="Gene3D" id="2.120.10.80">
    <property type="entry name" value="Kelch-type beta propeller"/>
    <property type="match status" value="1"/>
</dbReference>
<keyword evidence="3" id="KW-0677">Repeat</keyword>
<dbReference type="SUPFAM" id="SSF117281">
    <property type="entry name" value="Kelch motif"/>
    <property type="match status" value="1"/>
</dbReference>
<dbReference type="InterPro" id="IPR011705">
    <property type="entry name" value="BACK"/>
</dbReference>
<evidence type="ECO:0000256" key="4">
    <source>
        <dbReference type="ARBA" id="ARBA00043912"/>
    </source>
</evidence>
<dbReference type="Pfam" id="PF24681">
    <property type="entry name" value="Kelch_KLHDC2_KLHL20_DRC7"/>
    <property type="match status" value="1"/>
</dbReference>
<dbReference type="SMART" id="SM00225">
    <property type="entry name" value="BTB"/>
    <property type="match status" value="1"/>
</dbReference>
<evidence type="ECO:0000313" key="6">
    <source>
        <dbReference type="EMBL" id="KAK7867071.1"/>
    </source>
</evidence>
<evidence type="ECO:0000256" key="1">
    <source>
        <dbReference type="ARBA" id="ARBA00013699"/>
    </source>
</evidence>
<dbReference type="EMBL" id="JAZDUA010000127">
    <property type="protein sequence ID" value="KAK7867071.1"/>
    <property type="molecule type" value="Genomic_DNA"/>
</dbReference>
<dbReference type="SMART" id="SM00612">
    <property type="entry name" value="Kelch"/>
    <property type="match status" value="5"/>
</dbReference>
<sequence length="615" mass="67866">MARLKAWGLQDRPLNTVHFESPSHTGTLLGGLNALRCRGLLLDITLVAEGQAFQAHRAVLASVSDYFRAMFTDAMREARQSEVRLRGVSAAGMRLLLDYAYTARLALNLANIQDALAAAAHTQVPAVVEACASYLQAQLDLENCVDMATIAETYSLAGLRGRVYRFMSAHLRELADSPDFQRLAPPQLEHLLACDFPVDCPEDEVLRISLKWLHGDTGRLTYAPRLLRRIHFPEISPRALEAALQNALLGHSYPELQLYRQVLAEACRQARPRCPAITNGASPLVNSRGMELAVVKVGGFSIAGITNEITYLLPSTGRWRHLTTIPHVEQCNFGTATLGNELYVVGGCFNQSLQENIHPFGFRYSPRANKWSTMAPMQRERCRFSLNVLRGYLYAVGGASETELDSPDETDVSACERYDPATDSWECIRSLPGLRSQHAGASQGGKLVVSGGLDRGLVLSSVLAYNPDSDTWTPQASMLTPRADHALLALGNKLYACGGWYETGETGNRILADTIDAYDPATDSWEVITHVPTPRYHAGIVGVGSCIYFIGGFHSDAMFDRATAVIEYYDLDTGQWTTGDRYPQEIWEHACVTLYIPRCRDDMEVMDTPTSAQTR</sequence>
<dbReference type="Gene3D" id="1.25.40.420">
    <property type="match status" value="1"/>
</dbReference>
<keyword evidence="7" id="KW-1185">Reference proteome</keyword>
<dbReference type="InterPro" id="IPR015915">
    <property type="entry name" value="Kelch-typ_b-propeller"/>
</dbReference>
<dbReference type="Pfam" id="PF07707">
    <property type="entry name" value="BACK"/>
    <property type="match status" value="1"/>
</dbReference>
<gene>
    <name evidence="6" type="ORF">R5R35_004009</name>
</gene>
<accession>A0AAN9VQL3</accession>
<dbReference type="AlphaFoldDB" id="A0AAN9VQL3"/>
<dbReference type="SMART" id="SM00875">
    <property type="entry name" value="BACK"/>
    <property type="match status" value="1"/>
</dbReference>
<dbReference type="PROSITE" id="PS50097">
    <property type="entry name" value="BTB"/>
    <property type="match status" value="1"/>
</dbReference>
<dbReference type="Gene3D" id="3.30.710.10">
    <property type="entry name" value="Potassium Channel Kv1.1, Chain A"/>
    <property type="match status" value="1"/>
</dbReference>
<name>A0AAN9VQL3_9ORTH</name>
<evidence type="ECO:0000313" key="7">
    <source>
        <dbReference type="Proteomes" id="UP001378592"/>
    </source>
</evidence>